<name>A0AAD7RC32_9TELE</name>
<proteinExistence type="predicted"/>
<accession>A0AAD7RC32</accession>
<feature type="non-terminal residue" evidence="1">
    <location>
        <position position="1"/>
    </location>
</feature>
<keyword evidence="2" id="KW-1185">Reference proteome</keyword>
<dbReference type="EMBL" id="JAINUG010000404">
    <property type="protein sequence ID" value="KAJ8372371.1"/>
    <property type="molecule type" value="Genomic_DNA"/>
</dbReference>
<protein>
    <submittedName>
        <fullName evidence="1">Uncharacterized protein</fullName>
    </submittedName>
</protein>
<gene>
    <name evidence="1" type="ORF">AAFF_G00290040</name>
</gene>
<evidence type="ECO:0000313" key="2">
    <source>
        <dbReference type="Proteomes" id="UP001221898"/>
    </source>
</evidence>
<sequence length="130" mass="14130">PVIEDSQLGKRGYLTPTVAKEHVVKLWEKEGFFLKFLFSGLDACHSSETGFSSDIFFLQLLVVPPSRFRPINRLGDQMFTNGHTVNMQAVMKDCSSIRRLLVVMAAEKARLLGNSGGGSGGGDVTGARLA</sequence>
<reference evidence="1" key="1">
    <citation type="journal article" date="2023" name="Science">
        <title>Genome structures resolve the early diversification of teleost fishes.</title>
        <authorList>
            <person name="Parey E."/>
            <person name="Louis A."/>
            <person name="Montfort J."/>
            <person name="Bouchez O."/>
            <person name="Roques C."/>
            <person name="Iampietro C."/>
            <person name="Lluch J."/>
            <person name="Castinel A."/>
            <person name="Donnadieu C."/>
            <person name="Desvignes T."/>
            <person name="Floi Bucao C."/>
            <person name="Jouanno E."/>
            <person name="Wen M."/>
            <person name="Mejri S."/>
            <person name="Dirks R."/>
            <person name="Jansen H."/>
            <person name="Henkel C."/>
            <person name="Chen W.J."/>
            <person name="Zahm M."/>
            <person name="Cabau C."/>
            <person name="Klopp C."/>
            <person name="Thompson A.W."/>
            <person name="Robinson-Rechavi M."/>
            <person name="Braasch I."/>
            <person name="Lecointre G."/>
            <person name="Bobe J."/>
            <person name="Postlethwait J.H."/>
            <person name="Berthelot C."/>
            <person name="Roest Crollius H."/>
            <person name="Guiguen Y."/>
        </authorList>
    </citation>
    <scope>NUCLEOTIDE SEQUENCE</scope>
    <source>
        <strain evidence="1">NC1722</strain>
    </source>
</reference>
<dbReference type="AlphaFoldDB" id="A0AAD7RC32"/>
<dbReference type="SUPFAM" id="SSF64484">
    <property type="entry name" value="beta and beta-prime subunits of DNA dependent RNA-polymerase"/>
    <property type="match status" value="1"/>
</dbReference>
<feature type="non-terminal residue" evidence="1">
    <location>
        <position position="130"/>
    </location>
</feature>
<evidence type="ECO:0000313" key="1">
    <source>
        <dbReference type="EMBL" id="KAJ8372371.1"/>
    </source>
</evidence>
<comment type="caution">
    <text evidence="1">The sequence shown here is derived from an EMBL/GenBank/DDBJ whole genome shotgun (WGS) entry which is preliminary data.</text>
</comment>
<organism evidence="1 2">
    <name type="scientific">Aldrovandia affinis</name>
    <dbReference type="NCBI Taxonomy" id="143900"/>
    <lineage>
        <taxon>Eukaryota</taxon>
        <taxon>Metazoa</taxon>
        <taxon>Chordata</taxon>
        <taxon>Craniata</taxon>
        <taxon>Vertebrata</taxon>
        <taxon>Euteleostomi</taxon>
        <taxon>Actinopterygii</taxon>
        <taxon>Neopterygii</taxon>
        <taxon>Teleostei</taxon>
        <taxon>Notacanthiformes</taxon>
        <taxon>Halosauridae</taxon>
        <taxon>Aldrovandia</taxon>
    </lineage>
</organism>
<dbReference type="Proteomes" id="UP001221898">
    <property type="component" value="Unassembled WGS sequence"/>
</dbReference>